<gene>
    <name evidence="1" type="ORF">BX592_11125</name>
</gene>
<dbReference type="Proteomes" id="UP000295509">
    <property type="component" value="Unassembled WGS sequence"/>
</dbReference>
<sequence length="88" mass="9946">MLPDRLDERIAETIRNRLERERARVDTASPAWRERCEVATVAMLGDPERRVFLSHVATNRGDAAANGLQQSADQMRTAAIFILRGNLQ</sequence>
<keyword evidence="2" id="KW-1185">Reference proteome</keyword>
<organism evidence="1 2">
    <name type="scientific">Paraburkholderia rhizosphaerae</name>
    <dbReference type="NCBI Taxonomy" id="480658"/>
    <lineage>
        <taxon>Bacteria</taxon>
        <taxon>Pseudomonadati</taxon>
        <taxon>Pseudomonadota</taxon>
        <taxon>Betaproteobacteria</taxon>
        <taxon>Burkholderiales</taxon>
        <taxon>Burkholderiaceae</taxon>
        <taxon>Paraburkholderia</taxon>
    </lineage>
</organism>
<evidence type="ECO:0000313" key="2">
    <source>
        <dbReference type="Proteomes" id="UP000295509"/>
    </source>
</evidence>
<name>A0A4R8LP73_9BURK</name>
<proteinExistence type="predicted"/>
<dbReference type="AlphaFoldDB" id="A0A4R8LP73"/>
<accession>A0A4R8LP73</accession>
<evidence type="ECO:0000313" key="1">
    <source>
        <dbReference type="EMBL" id="TDY48091.1"/>
    </source>
</evidence>
<comment type="caution">
    <text evidence="1">The sequence shown here is derived from an EMBL/GenBank/DDBJ whole genome shotgun (WGS) entry which is preliminary data.</text>
</comment>
<protein>
    <submittedName>
        <fullName evidence="1">Uncharacterized protein</fullName>
    </submittedName>
</protein>
<dbReference type="Pfam" id="PF24751">
    <property type="entry name" value="DUF7696"/>
    <property type="match status" value="1"/>
</dbReference>
<dbReference type="EMBL" id="SORE01000011">
    <property type="protein sequence ID" value="TDY48091.1"/>
    <property type="molecule type" value="Genomic_DNA"/>
</dbReference>
<reference evidence="1 2" key="1">
    <citation type="submission" date="2019-03" db="EMBL/GenBank/DDBJ databases">
        <title>Genomic Encyclopedia of Type Strains, Phase III (KMG-III): the genomes of soil and plant-associated and newly described type strains.</title>
        <authorList>
            <person name="Whitman W."/>
        </authorList>
    </citation>
    <scope>NUCLEOTIDE SEQUENCE [LARGE SCALE GENOMIC DNA]</scope>
    <source>
        <strain evidence="1 2">LMG 29544</strain>
    </source>
</reference>
<dbReference type="RefSeq" id="WP_134192751.1">
    <property type="nucleotide sequence ID" value="NZ_JBHLUW010000061.1"/>
</dbReference>
<dbReference type="OrthoDB" id="9009031at2"/>
<dbReference type="InterPro" id="IPR056113">
    <property type="entry name" value="DUF7696"/>
</dbReference>